<dbReference type="PANTHER" id="PTHR21399:SF0">
    <property type="entry name" value="METHYLOSOME SUBUNIT PICLN"/>
    <property type="match status" value="1"/>
</dbReference>
<evidence type="ECO:0000256" key="1">
    <source>
        <dbReference type="ARBA" id="ARBA00004123"/>
    </source>
</evidence>
<evidence type="ECO:0000256" key="5">
    <source>
        <dbReference type="SAM" id="MobiDB-lite"/>
    </source>
</evidence>
<dbReference type="OrthoDB" id="19714at2759"/>
<dbReference type="Proteomes" id="UP000245383">
    <property type="component" value="Unassembled WGS sequence"/>
</dbReference>
<gene>
    <name evidence="6" type="ORF">BB561_001455</name>
</gene>
<feature type="region of interest" description="Disordered" evidence="5">
    <location>
        <begin position="173"/>
        <end position="194"/>
    </location>
</feature>
<keyword evidence="3" id="KW-0963">Cytoplasm</keyword>
<evidence type="ECO:0000256" key="4">
    <source>
        <dbReference type="ARBA" id="ARBA00023242"/>
    </source>
</evidence>
<name>A0A2T9YUI4_9FUNG</name>
<dbReference type="PANTHER" id="PTHR21399">
    <property type="entry name" value="CHLORIDE CONDUCTANCE REGULATORY PROTEIN ICLN"/>
    <property type="match status" value="1"/>
</dbReference>
<dbReference type="STRING" id="133385.A0A2T9YUI4"/>
<keyword evidence="7" id="KW-1185">Reference proteome</keyword>
<reference evidence="6 7" key="1">
    <citation type="journal article" date="2018" name="MBio">
        <title>Comparative Genomics Reveals the Core Gene Toolbox for the Fungus-Insect Symbiosis.</title>
        <authorList>
            <person name="Wang Y."/>
            <person name="Stata M."/>
            <person name="Wang W."/>
            <person name="Stajich J.E."/>
            <person name="White M.M."/>
            <person name="Moncalvo J.M."/>
        </authorList>
    </citation>
    <scope>NUCLEOTIDE SEQUENCE [LARGE SCALE GENOMIC DNA]</scope>
    <source>
        <strain evidence="6 7">SWE-8-4</strain>
    </source>
</reference>
<dbReference type="Gene3D" id="2.30.29.30">
    <property type="entry name" value="Pleckstrin-homology domain (PH domain)/Phosphotyrosine-binding domain (PTB)"/>
    <property type="match status" value="1"/>
</dbReference>
<evidence type="ECO:0000256" key="3">
    <source>
        <dbReference type="ARBA" id="ARBA00022490"/>
    </source>
</evidence>
<comment type="caution">
    <text evidence="6">The sequence shown here is derived from an EMBL/GenBank/DDBJ whole genome shotgun (WGS) entry which is preliminary data.</text>
</comment>
<dbReference type="GO" id="GO:0045292">
    <property type="term" value="P:mRNA cis splicing, via spliceosome"/>
    <property type="evidence" value="ECO:0007669"/>
    <property type="project" value="TreeGrafter"/>
</dbReference>
<evidence type="ECO:0000313" key="7">
    <source>
        <dbReference type="Proteomes" id="UP000245383"/>
    </source>
</evidence>
<dbReference type="GO" id="GO:0005829">
    <property type="term" value="C:cytosol"/>
    <property type="evidence" value="ECO:0007669"/>
    <property type="project" value="TreeGrafter"/>
</dbReference>
<dbReference type="AlphaFoldDB" id="A0A2T9YUI4"/>
<protein>
    <submittedName>
        <fullName evidence="6">Uncharacterized protein</fullName>
    </submittedName>
</protein>
<comment type="subcellular location">
    <subcellularLocation>
        <location evidence="2">Cytoplasm</location>
    </subcellularLocation>
    <subcellularLocation>
        <location evidence="1">Nucleus</location>
    </subcellularLocation>
</comment>
<dbReference type="Pfam" id="PF03517">
    <property type="entry name" value="Voldacs"/>
    <property type="match status" value="1"/>
</dbReference>
<dbReference type="InterPro" id="IPR039924">
    <property type="entry name" value="ICln/Lot5/Saf5"/>
</dbReference>
<dbReference type="EMBL" id="MBFR01000043">
    <property type="protein sequence ID" value="PVU95988.1"/>
    <property type="molecule type" value="Genomic_DNA"/>
</dbReference>
<accession>A0A2T9YUI4</accession>
<dbReference type="GO" id="GO:0000387">
    <property type="term" value="P:spliceosomal snRNP assembly"/>
    <property type="evidence" value="ECO:0007669"/>
    <property type="project" value="TreeGrafter"/>
</dbReference>
<organism evidence="6 7">
    <name type="scientific">Smittium simulii</name>
    <dbReference type="NCBI Taxonomy" id="133385"/>
    <lineage>
        <taxon>Eukaryota</taxon>
        <taxon>Fungi</taxon>
        <taxon>Fungi incertae sedis</taxon>
        <taxon>Zoopagomycota</taxon>
        <taxon>Kickxellomycotina</taxon>
        <taxon>Harpellomycetes</taxon>
        <taxon>Harpellales</taxon>
        <taxon>Legeriomycetaceae</taxon>
        <taxon>Smittium</taxon>
    </lineage>
</organism>
<dbReference type="InterPro" id="IPR011993">
    <property type="entry name" value="PH-like_dom_sf"/>
</dbReference>
<keyword evidence="4" id="KW-0539">Nucleus</keyword>
<dbReference type="GO" id="GO:0034715">
    <property type="term" value="C:pICln-Sm protein complex"/>
    <property type="evidence" value="ECO:0007669"/>
    <property type="project" value="TreeGrafter"/>
</dbReference>
<dbReference type="GO" id="GO:0005681">
    <property type="term" value="C:spliceosomal complex"/>
    <property type="evidence" value="ECO:0007669"/>
    <property type="project" value="TreeGrafter"/>
</dbReference>
<sequence length="245" mass="27400">MTLTVLSTLEQISREPEADCLENISFDSEPKSSAIPSQPGTLFFNSSHLGFFSELAQSGFQLSYKSILIHAKSKKNSLTRDNSAQNDPQQPEETLRQFGDCIYCQLDFALSSDNEESETHDSFTELFITAENEAILDVIYSNLSKAISLIPLSDCSDEEIYQDEPSYEHGEIISDHKDTNLKHRVPNSSVESDIQTTIKESPIEQVSNLGDLSSEFYFSSADIDKLSEKGKKTLDHLDNLLNEAQ</sequence>
<evidence type="ECO:0000313" key="6">
    <source>
        <dbReference type="EMBL" id="PVU95988.1"/>
    </source>
</evidence>
<proteinExistence type="predicted"/>
<evidence type="ECO:0000256" key="2">
    <source>
        <dbReference type="ARBA" id="ARBA00004496"/>
    </source>
</evidence>